<comment type="caution">
    <text evidence="4">The sequence shown here is derived from an EMBL/GenBank/DDBJ whole genome shotgun (WGS) entry which is preliminary data.</text>
</comment>
<keyword evidence="2" id="KW-0479">Metal-binding</keyword>
<dbReference type="InterPro" id="IPR036264">
    <property type="entry name" value="Bact_exopeptidase_dim_dom"/>
</dbReference>
<comment type="cofactor">
    <cofactor evidence="2">
        <name>Mn(2+)</name>
        <dbReference type="ChEBI" id="CHEBI:29035"/>
    </cofactor>
    <text evidence="2">The Mn(2+) ion enhances activity.</text>
</comment>
<dbReference type="NCBIfam" id="TIGR01891">
    <property type="entry name" value="amidohydrolases"/>
    <property type="match status" value="1"/>
</dbReference>
<dbReference type="GO" id="GO:0046872">
    <property type="term" value="F:metal ion binding"/>
    <property type="evidence" value="ECO:0007669"/>
    <property type="project" value="UniProtKB-KW"/>
</dbReference>
<dbReference type="Gene3D" id="3.40.630.10">
    <property type="entry name" value="Zn peptidases"/>
    <property type="match status" value="1"/>
</dbReference>
<evidence type="ECO:0000259" key="3">
    <source>
        <dbReference type="Pfam" id="PF07687"/>
    </source>
</evidence>
<dbReference type="RefSeq" id="WP_190247726.1">
    <property type="nucleotide sequence ID" value="NZ_BMPI01000001.1"/>
</dbReference>
<evidence type="ECO:0000256" key="2">
    <source>
        <dbReference type="PIRSR" id="PIRSR005962-1"/>
    </source>
</evidence>
<feature type="binding site" evidence="2">
    <location>
        <position position="158"/>
    </location>
    <ligand>
        <name>Mn(2+)</name>
        <dbReference type="ChEBI" id="CHEBI:29035"/>
        <label>2</label>
    </ligand>
</feature>
<evidence type="ECO:0000313" key="5">
    <source>
        <dbReference type="Proteomes" id="UP000642070"/>
    </source>
</evidence>
<sequence length="449" mass="47142">MVTESPQEAAGRARVVLNDLDLVLPAVDALYRDLHANPELSGAEARTAGVIAERYAAAGLAVTPGVGGHGVVGVLANGAGPVVAVRADFDALPIAEDTGLPYASTAVATRADGTTVPVMHACGHDLHTASLAGAAQLLGARRELWSGTLVLIAQPAEESMQGAKAMLADGLFRGDGRFPRPDVVLAQHCAITRAGMVHHRPGLAYSACRNFRITIHGSGAHGAAPHWSVDPVVLAAQTIVMLQTVVSREVDPDEMTVLTVGSVHAGTRPNIIPAEAVLEVTLRGTSEAVMDQLQAAMERIVRGVAEAGRAPRPPDIELLEQTLPVRNDADVTARVRAVHADLFPSGDMVDLPWPNKGSEDFAYYGEPGDGRYYAGPAIPVSMWFYGSTAADLWDAASGDLRERIARMPGQHTPFYAPDRLPTLRRGVETLVGAALAFLPAPVPAQGDPA</sequence>
<dbReference type="InterPro" id="IPR017439">
    <property type="entry name" value="Amidohydrolase"/>
</dbReference>
<dbReference type="Pfam" id="PF01546">
    <property type="entry name" value="Peptidase_M20"/>
    <property type="match status" value="1"/>
</dbReference>
<dbReference type="PANTHER" id="PTHR11014:SF63">
    <property type="entry name" value="METALLOPEPTIDASE, PUTATIVE (AFU_ORTHOLOGUE AFUA_6G09600)-RELATED"/>
    <property type="match status" value="1"/>
</dbReference>
<reference evidence="4" key="2">
    <citation type="submission" date="2020-09" db="EMBL/GenBank/DDBJ databases">
        <authorList>
            <person name="Sun Q."/>
            <person name="Ohkuma M."/>
        </authorList>
    </citation>
    <scope>NUCLEOTIDE SEQUENCE</scope>
    <source>
        <strain evidence="4">JCM 19831</strain>
    </source>
</reference>
<reference evidence="4" key="1">
    <citation type="journal article" date="2014" name="Int. J. Syst. Evol. Microbiol.">
        <title>Complete genome sequence of Corynebacterium casei LMG S-19264T (=DSM 44701T), isolated from a smear-ripened cheese.</title>
        <authorList>
            <consortium name="US DOE Joint Genome Institute (JGI-PGF)"/>
            <person name="Walter F."/>
            <person name="Albersmeier A."/>
            <person name="Kalinowski J."/>
            <person name="Ruckert C."/>
        </authorList>
    </citation>
    <scope>NUCLEOTIDE SEQUENCE</scope>
    <source>
        <strain evidence="4">JCM 19831</strain>
    </source>
</reference>
<gene>
    <name evidence="4" type="primary">hipO</name>
    <name evidence="4" type="ORF">GCM10007977_001970</name>
</gene>
<protein>
    <submittedName>
        <fullName evidence="4">Hippurate hydrolase</fullName>
    </submittedName>
</protein>
<keyword evidence="1 4" id="KW-0378">Hydrolase</keyword>
<feature type="binding site" evidence="2">
    <location>
        <position position="124"/>
    </location>
    <ligand>
        <name>Mn(2+)</name>
        <dbReference type="ChEBI" id="CHEBI:29035"/>
        <label>2</label>
    </ligand>
</feature>
<dbReference type="Proteomes" id="UP000642070">
    <property type="component" value="Unassembled WGS sequence"/>
</dbReference>
<evidence type="ECO:0000313" key="4">
    <source>
        <dbReference type="EMBL" id="GGM04323.1"/>
    </source>
</evidence>
<accession>A0A917SZ03</accession>
<name>A0A917SZ03_9ACTN</name>
<dbReference type="SUPFAM" id="SSF55031">
    <property type="entry name" value="Bacterial exopeptidase dimerisation domain"/>
    <property type="match status" value="1"/>
</dbReference>
<dbReference type="EMBL" id="BMPI01000001">
    <property type="protein sequence ID" value="GGM04323.1"/>
    <property type="molecule type" value="Genomic_DNA"/>
</dbReference>
<keyword evidence="2" id="KW-0464">Manganese</keyword>
<feature type="domain" description="Peptidase M20 dimerisation" evidence="3">
    <location>
        <begin position="210"/>
        <end position="306"/>
    </location>
</feature>
<dbReference type="AlphaFoldDB" id="A0A917SZ03"/>
<dbReference type="GO" id="GO:0050118">
    <property type="term" value="F:N-acetyldiaminopimelate deacetylase activity"/>
    <property type="evidence" value="ECO:0007669"/>
    <property type="project" value="UniProtKB-ARBA"/>
</dbReference>
<dbReference type="FunFam" id="3.30.70.360:FF:000001">
    <property type="entry name" value="N-acetyldiaminopimelate deacetylase"/>
    <property type="match status" value="1"/>
</dbReference>
<proteinExistence type="predicted"/>
<organism evidence="4 5">
    <name type="scientific">Dactylosporangium sucinum</name>
    <dbReference type="NCBI Taxonomy" id="1424081"/>
    <lineage>
        <taxon>Bacteria</taxon>
        <taxon>Bacillati</taxon>
        <taxon>Actinomycetota</taxon>
        <taxon>Actinomycetes</taxon>
        <taxon>Micromonosporales</taxon>
        <taxon>Micromonosporaceae</taxon>
        <taxon>Dactylosporangium</taxon>
    </lineage>
</organism>
<keyword evidence="5" id="KW-1185">Reference proteome</keyword>
<dbReference type="PANTHER" id="PTHR11014">
    <property type="entry name" value="PEPTIDASE M20 FAMILY MEMBER"/>
    <property type="match status" value="1"/>
</dbReference>
<feature type="binding site" evidence="2">
    <location>
        <position position="188"/>
    </location>
    <ligand>
        <name>Mn(2+)</name>
        <dbReference type="ChEBI" id="CHEBI:29035"/>
        <label>2</label>
    </ligand>
</feature>
<dbReference type="Pfam" id="PF07687">
    <property type="entry name" value="M20_dimer"/>
    <property type="match status" value="1"/>
</dbReference>
<dbReference type="Gene3D" id="3.30.70.360">
    <property type="match status" value="1"/>
</dbReference>
<dbReference type="InterPro" id="IPR011650">
    <property type="entry name" value="Peptidase_M20_dimer"/>
</dbReference>
<dbReference type="SUPFAM" id="SSF53187">
    <property type="entry name" value="Zn-dependent exopeptidases"/>
    <property type="match status" value="1"/>
</dbReference>
<dbReference type="GO" id="GO:0019877">
    <property type="term" value="P:diaminopimelate biosynthetic process"/>
    <property type="evidence" value="ECO:0007669"/>
    <property type="project" value="UniProtKB-ARBA"/>
</dbReference>
<evidence type="ECO:0000256" key="1">
    <source>
        <dbReference type="ARBA" id="ARBA00022801"/>
    </source>
</evidence>
<feature type="binding site" evidence="2">
    <location>
        <position position="122"/>
    </location>
    <ligand>
        <name>Mn(2+)</name>
        <dbReference type="ChEBI" id="CHEBI:29035"/>
        <label>2</label>
    </ligand>
</feature>
<dbReference type="InterPro" id="IPR002933">
    <property type="entry name" value="Peptidase_M20"/>
</dbReference>